<dbReference type="Proteomes" id="UP000636800">
    <property type="component" value="Unassembled WGS sequence"/>
</dbReference>
<organism evidence="2 5">
    <name type="scientific">Vanilla planifolia</name>
    <name type="common">Vanilla</name>
    <dbReference type="NCBI Taxonomy" id="51239"/>
    <lineage>
        <taxon>Eukaryota</taxon>
        <taxon>Viridiplantae</taxon>
        <taxon>Streptophyta</taxon>
        <taxon>Embryophyta</taxon>
        <taxon>Tracheophyta</taxon>
        <taxon>Spermatophyta</taxon>
        <taxon>Magnoliopsida</taxon>
        <taxon>Liliopsida</taxon>
        <taxon>Asparagales</taxon>
        <taxon>Orchidaceae</taxon>
        <taxon>Vanilloideae</taxon>
        <taxon>Vanilleae</taxon>
        <taxon>Vanilla</taxon>
    </lineage>
</organism>
<sequence>MASSRRLKLSGKSDREQNGRNRKRRRRSGYQLRYVTTAGGRIARKYNDRGVIEHSDSAVDYWAAIIAITEPNRREKEKEEERERRSMMIVAGPRKDQDKVTSSSNKPSKYQSKGSL</sequence>
<feature type="region of interest" description="Disordered" evidence="1">
    <location>
        <begin position="71"/>
        <end position="116"/>
    </location>
</feature>
<dbReference type="EMBL" id="JADCNM010000624">
    <property type="protein sequence ID" value="KAG0446023.1"/>
    <property type="molecule type" value="Genomic_DNA"/>
</dbReference>
<evidence type="ECO:0000313" key="2">
    <source>
        <dbReference type="EMBL" id="KAG0446023.1"/>
    </source>
</evidence>
<accession>A0A835P540</accession>
<reference evidence="4 5" key="1">
    <citation type="journal article" date="2020" name="Nat. Food">
        <title>A phased Vanilla planifolia genome enables genetic improvement of flavour and production.</title>
        <authorList>
            <person name="Hasing T."/>
            <person name="Tang H."/>
            <person name="Brym M."/>
            <person name="Khazi F."/>
            <person name="Huang T."/>
            <person name="Chambers A.H."/>
        </authorList>
    </citation>
    <scope>NUCLEOTIDE SEQUENCE [LARGE SCALE GENOMIC DNA]</scope>
    <source>
        <tissue evidence="2">Leaf</tissue>
    </source>
</reference>
<name>A0A835P540_VANPL</name>
<dbReference type="Proteomes" id="UP000639772">
    <property type="component" value="Unassembled WGS sequence"/>
</dbReference>
<feature type="compositionally biased region" description="Polar residues" evidence="1">
    <location>
        <begin position="100"/>
        <end position="116"/>
    </location>
</feature>
<protein>
    <submittedName>
        <fullName evidence="2">Uncharacterized protein</fullName>
    </submittedName>
</protein>
<dbReference type="AlphaFoldDB" id="A0A835P540"/>
<keyword evidence="4" id="KW-1185">Reference proteome</keyword>
<evidence type="ECO:0000313" key="5">
    <source>
        <dbReference type="Proteomes" id="UP000639772"/>
    </source>
</evidence>
<feature type="compositionally biased region" description="Basic and acidic residues" evidence="1">
    <location>
        <begin position="71"/>
        <end position="86"/>
    </location>
</feature>
<evidence type="ECO:0000313" key="3">
    <source>
        <dbReference type="EMBL" id="KAG0446033.1"/>
    </source>
</evidence>
<evidence type="ECO:0000256" key="1">
    <source>
        <dbReference type="SAM" id="MobiDB-lite"/>
    </source>
</evidence>
<feature type="region of interest" description="Disordered" evidence="1">
    <location>
        <begin position="1"/>
        <end position="30"/>
    </location>
</feature>
<gene>
    <name evidence="3" type="ORF">HPP92_029029</name>
    <name evidence="2" type="ORF">HPP92_029041</name>
</gene>
<evidence type="ECO:0000313" key="4">
    <source>
        <dbReference type="Proteomes" id="UP000636800"/>
    </source>
</evidence>
<comment type="caution">
    <text evidence="2">The sequence shown here is derived from an EMBL/GenBank/DDBJ whole genome shotgun (WGS) entry which is preliminary data.</text>
</comment>
<dbReference type="EMBL" id="JADCNL010000623">
    <property type="protein sequence ID" value="KAG0446033.1"/>
    <property type="molecule type" value="Genomic_DNA"/>
</dbReference>
<proteinExistence type="predicted"/>